<evidence type="ECO:0008006" key="3">
    <source>
        <dbReference type="Google" id="ProtNLM"/>
    </source>
</evidence>
<reference evidence="2" key="1">
    <citation type="journal article" date="2019" name="Int. J. Syst. Evol. Microbiol.">
        <title>The Global Catalogue of Microorganisms (GCM) 10K type strain sequencing project: providing services to taxonomists for standard genome sequencing and annotation.</title>
        <authorList>
            <consortium name="The Broad Institute Genomics Platform"/>
            <consortium name="The Broad Institute Genome Sequencing Center for Infectious Disease"/>
            <person name="Wu L."/>
            <person name="Ma J."/>
        </authorList>
    </citation>
    <scope>NUCLEOTIDE SEQUENCE [LARGE SCALE GENOMIC DNA]</scope>
    <source>
        <strain evidence="2">KACC 14249</strain>
    </source>
</reference>
<protein>
    <recommendedName>
        <fullName evidence="3">Type IV toxin-antitoxin system AbiEi family antitoxin domain-containing protein</fullName>
    </recommendedName>
</protein>
<keyword evidence="2" id="KW-1185">Reference proteome</keyword>
<proteinExistence type="predicted"/>
<comment type="caution">
    <text evidence="1">The sequence shown here is derived from an EMBL/GenBank/DDBJ whole genome shotgun (WGS) entry which is preliminary data.</text>
</comment>
<evidence type="ECO:0000313" key="1">
    <source>
        <dbReference type="EMBL" id="MFC6006772.1"/>
    </source>
</evidence>
<name>A0ABW1JCW4_9ACTN</name>
<gene>
    <name evidence="1" type="ORF">ACFQDO_06465</name>
</gene>
<dbReference type="EMBL" id="JBHSRD010000003">
    <property type="protein sequence ID" value="MFC6006772.1"/>
    <property type="molecule type" value="Genomic_DNA"/>
</dbReference>
<dbReference type="Proteomes" id="UP001596189">
    <property type="component" value="Unassembled WGS sequence"/>
</dbReference>
<evidence type="ECO:0000313" key="2">
    <source>
        <dbReference type="Proteomes" id="UP001596189"/>
    </source>
</evidence>
<sequence>MPESRELPMPFSREQALARGWTRHQVCHRVRTGQWLALRRGWYAEATRFHELGSRARHLVSLVATLRYRGAPDVGSHLSAAAAWGWPLPFNGSGPATVTSPDLARSGRRRASLVVQIATLPQLDVRHRTIRIGDDHHTIALTSPARTLADCLRHLRQEDAVAIMDAAIRMGDSSIEAVREVLDRQEPWPYLANGRHGLELVDPRRESYLESYSFVRLAHRGLHPEPQVTIRDATGRFVARVDGWLDEHAIALEADGRAKYLSEAGDAPSTGDVVRSVRSTMAAQMERELELRSLGVTVVRWGTSEAVRHPDRLAGRVEAAKRTASRAAFTGTVERADPCSLRHPTRVWGTAHRPERRKPA</sequence>
<organism evidence="1 2">
    <name type="scientific">Angustibacter luteus</name>
    <dbReference type="NCBI Taxonomy" id="658456"/>
    <lineage>
        <taxon>Bacteria</taxon>
        <taxon>Bacillati</taxon>
        <taxon>Actinomycetota</taxon>
        <taxon>Actinomycetes</taxon>
        <taxon>Kineosporiales</taxon>
        <taxon>Kineosporiaceae</taxon>
    </lineage>
</organism>
<dbReference type="RefSeq" id="WP_345718246.1">
    <property type="nucleotide sequence ID" value="NZ_BAABFP010000008.1"/>
</dbReference>
<accession>A0ABW1JCW4</accession>